<evidence type="ECO:0000313" key="3">
    <source>
        <dbReference type="Proteomes" id="UP001293254"/>
    </source>
</evidence>
<reference evidence="2" key="1">
    <citation type="submission" date="2020-06" db="EMBL/GenBank/DDBJ databases">
        <authorList>
            <person name="Li T."/>
            <person name="Hu X."/>
            <person name="Zhang T."/>
            <person name="Song X."/>
            <person name="Zhang H."/>
            <person name="Dai N."/>
            <person name="Sheng W."/>
            <person name="Hou X."/>
            <person name="Wei L."/>
        </authorList>
    </citation>
    <scope>NUCLEOTIDE SEQUENCE</scope>
    <source>
        <strain evidence="2">3651</strain>
        <tissue evidence="2">Leaf</tissue>
    </source>
</reference>
<proteinExistence type="predicted"/>
<dbReference type="AlphaFoldDB" id="A0AAE2C8U2"/>
<accession>A0AAE2C8U2</accession>
<evidence type="ECO:0000256" key="1">
    <source>
        <dbReference type="SAM" id="MobiDB-lite"/>
    </source>
</evidence>
<name>A0AAE2C8U2_9LAMI</name>
<evidence type="ECO:0000313" key="2">
    <source>
        <dbReference type="EMBL" id="KAK4413241.1"/>
    </source>
</evidence>
<reference evidence="2" key="2">
    <citation type="journal article" date="2024" name="Plant">
        <title>Genomic evolution and insights into agronomic trait innovations of Sesamum species.</title>
        <authorList>
            <person name="Miao H."/>
            <person name="Wang L."/>
            <person name="Qu L."/>
            <person name="Liu H."/>
            <person name="Sun Y."/>
            <person name="Le M."/>
            <person name="Wang Q."/>
            <person name="Wei S."/>
            <person name="Zheng Y."/>
            <person name="Lin W."/>
            <person name="Duan Y."/>
            <person name="Cao H."/>
            <person name="Xiong S."/>
            <person name="Wang X."/>
            <person name="Wei L."/>
            <person name="Li C."/>
            <person name="Ma Q."/>
            <person name="Ju M."/>
            <person name="Zhao R."/>
            <person name="Li G."/>
            <person name="Mu C."/>
            <person name="Tian Q."/>
            <person name="Mei H."/>
            <person name="Zhang T."/>
            <person name="Gao T."/>
            <person name="Zhang H."/>
        </authorList>
    </citation>
    <scope>NUCLEOTIDE SEQUENCE</scope>
    <source>
        <strain evidence="2">3651</strain>
    </source>
</reference>
<organism evidence="2 3">
    <name type="scientific">Sesamum alatum</name>
    <dbReference type="NCBI Taxonomy" id="300844"/>
    <lineage>
        <taxon>Eukaryota</taxon>
        <taxon>Viridiplantae</taxon>
        <taxon>Streptophyta</taxon>
        <taxon>Embryophyta</taxon>
        <taxon>Tracheophyta</taxon>
        <taxon>Spermatophyta</taxon>
        <taxon>Magnoliopsida</taxon>
        <taxon>eudicotyledons</taxon>
        <taxon>Gunneridae</taxon>
        <taxon>Pentapetalae</taxon>
        <taxon>asterids</taxon>
        <taxon>lamiids</taxon>
        <taxon>Lamiales</taxon>
        <taxon>Pedaliaceae</taxon>
        <taxon>Sesamum</taxon>
    </lineage>
</organism>
<protein>
    <submittedName>
        <fullName evidence="2">Uncharacterized protein</fullName>
    </submittedName>
</protein>
<feature type="region of interest" description="Disordered" evidence="1">
    <location>
        <begin position="112"/>
        <end position="145"/>
    </location>
</feature>
<dbReference type="EMBL" id="JACGWO010000012">
    <property type="protein sequence ID" value="KAK4413241.1"/>
    <property type="molecule type" value="Genomic_DNA"/>
</dbReference>
<sequence>MSASYLTSSKLRLSLMRSCSLCGGGGGTPDPYESPLDRFTRLQIMMNRASVRKFIPKDVLAMLSSFGTRSGSSIPSDLILPSLAGFVTPPPPPPPSFAEEAPMIDVVTSPEEGTSFQTPFGIGPTSSIPPPIEAMSSMNKKASYG</sequence>
<comment type="caution">
    <text evidence="2">The sequence shown here is derived from an EMBL/GenBank/DDBJ whole genome shotgun (WGS) entry which is preliminary data.</text>
</comment>
<gene>
    <name evidence="2" type="ORF">Salat_2736700</name>
</gene>
<dbReference type="Proteomes" id="UP001293254">
    <property type="component" value="Unassembled WGS sequence"/>
</dbReference>
<feature type="compositionally biased region" description="Polar residues" evidence="1">
    <location>
        <begin position="136"/>
        <end position="145"/>
    </location>
</feature>
<keyword evidence="3" id="KW-1185">Reference proteome</keyword>